<keyword evidence="3" id="KW-1133">Transmembrane helix</keyword>
<feature type="non-terminal residue" evidence="4">
    <location>
        <position position="1"/>
    </location>
</feature>
<dbReference type="AlphaFoldDB" id="A0A0H5RBD2"/>
<dbReference type="UniPathway" id="UPA00196"/>
<dbReference type="GO" id="GO:0005783">
    <property type="term" value="C:endoplasmic reticulum"/>
    <property type="evidence" value="ECO:0007669"/>
    <property type="project" value="TreeGrafter"/>
</dbReference>
<organism evidence="4">
    <name type="scientific">Spongospora subterranea</name>
    <dbReference type="NCBI Taxonomy" id="70186"/>
    <lineage>
        <taxon>Eukaryota</taxon>
        <taxon>Sar</taxon>
        <taxon>Rhizaria</taxon>
        <taxon>Endomyxa</taxon>
        <taxon>Phytomyxea</taxon>
        <taxon>Plasmodiophorida</taxon>
        <taxon>Plasmodiophoridae</taxon>
        <taxon>Spongospora</taxon>
    </lineage>
</organism>
<sequence length="256" mass="28076">RYGLTVFGKMASGVWFMALLAVSGGLILRWIESAYRRLAVGAIAISPGPIAIVIAHPDDESMFFIPSVIAQYPRKVHLLCLSNGNNVGLGRIRSSELQSAASILGMTTVEVVDDNRLPDQMTNDWPLDVIQDHVRSFVERHEIESIMTFDDYGVSGHINHISVHRAIRAMDHGLAVWALDSVPLWRKYLGPINILMEIVNGTGAHQGLEHFTIDSVFPVICVKSNPFRVFPVVGDRSGATNVVVVSDVGLLTPRVS</sequence>
<dbReference type="GO" id="GO:0000225">
    <property type="term" value="F:N-acetylglucosaminylphosphatidylinositol deacetylase activity"/>
    <property type="evidence" value="ECO:0007669"/>
    <property type="project" value="UniProtKB-EC"/>
</dbReference>
<evidence type="ECO:0000256" key="1">
    <source>
        <dbReference type="ARBA" id="ARBA00006066"/>
    </source>
</evidence>
<dbReference type="PANTHER" id="PTHR12993:SF11">
    <property type="entry name" value="N-ACETYLGLUCOSAMINYL-PHOSPHATIDYLINOSITOL DE-N-ACETYLASE"/>
    <property type="match status" value="1"/>
</dbReference>
<dbReference type="GO" id="GO:0016020">
    <property type="term" value="C:membrane"/>
    <property type="evidence" value="ECO:0007669"/>
    <property type="project" value="GOC"/>
</dbReference>
<dbReference type="InterPro" id="IPR024078">
    <property type="entry name" value="LmbE-like_dom_sf"/>
</dbReference>
<protein>
    <recommendedName>
        <fullName evidence="2">N-acetylglucosaminylphosphatidylinositol deacetylase</fullName>
        <ecNumber evidence="2">3.5.1.89</ecNumber>
    </recommendedName>
</protein>
<dbReference type="PANTHER" id="PTHR12993">
    <property type="entry name" value="N-ACETYLGLUCOSAMINYL-PHOSPHATIDYLINOSITOL DE-N-ACETYLASE-RELATED"/>
    <property type="match status" value="1"/>
</dbReference>
<dbReference type="Pfam" id="PF02585">
    <property type="entry name" value="PIG-L"/>
    <property type="match status" value="1"/>
</dbReference>
<dbReference type="SUPFAM" id="SSF102588">
    <property type="entry name" value="LmbE-like"/>
    <property type="match status" value="1"/>
</dbReference>
<dbReference type="EC" id="3.5.1.89" evidence="2"/>
<name>A0A0H5RBD2_9EUKA</name>
<feature type="transmembrane region" description="Helical" evidence="3">
    <location>
        <begin position="38"/>
        <end position="56"/>
    </location>
</feature>
<dbReference type="Gene3D" id="3.40.50.10320">
    <property type="entry name" value="LmbE-like"/>
    <property type="match status" value="1"/>
</dbReference>
<feature type="transmembrane region" description="Helical" evidence="3">
    <location>
        <begin position="12"/>
        <end position="31"/>
    </location>
</feature>
<evidence type="ECO:0000313" key="4">
    <source>
        <dbReference type="EMBL" id="CRZ10927.1"/>
    </source>
</evidence>
<dbReference type="EMBL" id="HACM01010485">
    <property type="protein sequence ID" value="CRZ10927.1"/>
    <property type="molecule type" value="Transcribed_RNA"/>
</dbReference>
<dbReference type="InterPro" id="IPR003737">
    <property type="entry name" value="GlcNAc_PI_deacetylase-related"/>
</dbReference>
<proteinExistence type="inferred from homology"/>
<keyword evidence="3" id="KW-0812">Transmembrane</keyword>
<comment type="similarity">
    <text evidence="1">Belongs to the PIGL family.</text>
</comment>
<evidence type="ECO:0000256" key="3">
    <source>
        <dbReference type="SAM" id="Phobius"/>
    </source>
</evidence>
<reference evidence="4" key="1">
    <citation type="submission" date="2015-04" db="EMBL/GenBank/DDBJ databases">
        <title>The genome sequence of the plant pathogenic Rhizarian Plasmodiophora brassicae reveals insights in its biotrophic life cycle and the origin of chitin synthesis.</title>
        <authorList>
            <person name="Schwelm A."/>
            <person name="Fogelqvist J."/>
            <person name="Knaust A."/>
            <person name="Julke S."/>
            <person name="Lilja T."/>
            <person name="Dhandapani V."/>
            <person name="Bonilla-Rosso G."/>
            <person name="Karlsson M."/>
            <person name="Shevchenko A."/>
            <person name="Choi S.R."/>
            <person name="Kim H.G."/>
            <person name="Park J.Y."/>
            <person name="Lim Y.P."/>
            <person name="Ludwig-Muller J."/>
            <person name="Dixelius C."/>
        </authorList>
    </citation>
    <scope>NUCLEOTIDE SEQUENCE</scope>
    <source>
        <tissue evidence="4">Potato root galls</tissue>
    </source>
</reference>
<evidence type="ECO:0000256" key="2">
    <source>
        <dbReference type="ARBA" id="ARBA00012176"/>
    </source>
</evidence>
<keyword evidence="3" id="KW-0472">Membrane</keyword>
<dbReference type="GO" id="GO:0006506">
    <property type="term" value="P:GPI anchor biosynthetic process"/>
    <property type="evidence" value="ECO:0007669"/>
    <property type="project" value="UniProtKB-UniPathway"/>
</dbReference>
<accession>A0A0H5RBD2</accession>